<proteinExistence type="predicted"/>
<protein>
    <submittedName>
        <fullName evidence="1">Uncharacterized protein</fullName>
    </submittedName>
</protein>
<dbReference type="AlphaFoldDB" id="X1V258"/>
<dbReference type="EMBL" id="BARW01029142">
    <property type="protein sequence ID" value="GAJ06246.1"/>
    <property type="molecule type" value="Genomic_DNA"/>
</dbReference>
<feature type="non-terminal residue" evidence="1">
    <location>
        <position position="252"/>
    </location>
</feature>
<feature type="non-terminal residue" evidence="1">
    <location>
        <position position="1"/>
    </location>
</feature>
<evidence type="ECO:0000313" key="1">
    <source>
        <dbReference type="EMBL" id="GAJ06246.1"/>
    </source>
</evidence>
<name>X1V258_9ZZZZ</name>
<comment type="caution">
    <text evidence="1">The sequence shown here is derived from an EMBL/GenBank/DDBJ whole genome shotgun (WGS) entry which is preliminary data.</text>
</comment>
<reference evidence="1" key="1">
    <citation type="journal article" date="2014" name="Front. Microbiol.">
        <title>High frequency of phylogenetically diverse reductive dehalogenase-homologous genes in deep subseafloor sedimentary metagenomes.</title>
        <authorList>
            <person name="Kawai M."/>
            <person name="Futagami T."/>
            <person name="Toyoda A."/>
            <person name="Takaki Y."/>
            <person name="Nishi S."/>
            <person name="Hori S."/>
            <person name="Arai W."/>
            <person name="Tsubouchi T."/>
            <person name="Morono Y."/>
            <person name="Uchiyama I."/>
            <person name="Ito T."/>
            <person name="Fujiyama A."/>
            <person name="Inagaki F."/>
            <person name="Takami H."/>
        </authorList>
    </citation>
    <scope>NUCLEOTIDE SEQUENCE</scope>
    <source>
        <strain evidence="1">Expedition CK06-06</strain>
    </source>
</reference>
<accession>X1V258</accession>
<sequence length="252" mass="29486">EYIYLEKRTYGQQIDQAIAEGVEEIFLVLDTPGNYFSGVTYFLHDLISYIRSGGFRGKLIYSVVNEPLEHLTVSEIHSLNEGLSCFRGSEDNLYFAVGEMATNFYDYYHSYLNCGYAYDYISFHTDNNCDPRSLIKFLDIFPKGTNFINNEHYYYNGAQKLGYNNTPVVRHFIDYTTYMLKDDRIKSVYVCMPYHAKRKGKYPWLGLNKVDLKDNQVYETVAWRMLKALDYKGGELMKLRELKLGDKGFDVR</sequence>
<organism evidence="1">
    <name type="scientific">marine sediment metagenome</name>
    <dbReference type="NCBI Taxonomy" id="412755"/>
    <lineage>
        <taxon>unclassified sequences</taxon>
        <taxon>metagenomes</taxon>
        <taxon>ecological metagenomes</taxon>
    </lineage>
</organism>
<gene>
    <name evidence="1" type="ORF">S12H4_46904</name>
</gene>